<evidence type="ECO:0000256" key="2">
    <source>
        <dbReference type="ARBA" id="ARBA00023015"/>
    </source>
</evidence>
<dbReference type="GO" id="GO:0016987">
    <property type="term" value="F:sigma factor activity"/>
    <property type="evidence" value="ECO:0007669"/>
    <property type="project" value="UniProtKB-KW"/>
</dbReference>
<dbReference type="PROSITE" id="PS01063">
    <property type="entry name" value="SIGMA70_ECF"/>
    <property type="match status" value="1"/>
</dbReference>
<protein>
    <recommendedName>
        <fullName evidence="6">RNA polymerase sigma factor</fullName>
    </recommendedName>
</protein>
<name>A0A1H5ZC78_9VIBR</name>
<dbReference type="InterPro" id="IPR013325">
    <property type="entry name" value="RNA_pol_sigma_r2"/>
</dbReference>
<dbReference type="Pfam" id="PF04542">
    <property type="entry name" value="Sigma70_r2"/>
    <property type="match status" value="1"/>
</dbReference>
<dbReference type="SUPFAM" id="SSF88946">
    <property type="entry name" value="Sigma2 domain of RNA polymerase sigma factors"/>
    <property type="match status" value="1"/>
</dbReference>
<dbReference type="PANTHER" id="PTHR43133:SF51">
    <property type="entry name" value="RNA POLYMERASE SIGMA FACTOR"/>
    <property type="match status" value="1"/>
</dbReference>
<evidence type="ECO:0000256" key="4">
    <source>
        <dbReference type="ARBA" id="ARBA00023125"/>
    </source>
</evidence>
<dbReference type="PANTHER" id="PTHR43133">
    <property type="entry name" value="RNA POLYMERASE ECF-TYPE SIGMA FACTO"/>
    <property type="match status" value="1"/>
</dbReference>
<gene>
    <name evidence="9" type="ORF">SAMN04488244_111103</name>
</gene>
<evidence type="ECO:0000256" key="1">
    <source>
        <dbReference type="ARBA" id="ARBA00010641"/>
    </source>
</evidence>
<dbReference type="Gene3D" id="1.10.1740.10">
    <property type="match status" value="1"/>
</dbReference>
<dbReference type="InterPro" id="IPR039425">
    <property type="entry name" value="RNA_pol_sigma-70-like"/>
</dbReference>
<evidence type="ECO:0000259" key="8">
    <source>
        <dbReference type="Pfam" id="PF08281"/>
    </source>
</evidence>
<dbReference type="InterPro" id="IPR036388">
    <property type="entry name" value="WH-like_DNA-bd_sf"/>
</dbReference>
<evidence type="ECO:0000256" key="5">
    <source>
        <dbReference type="ARBA" id="ARBA00023163"/>
    </source>
</evidence>
<reference evidence="10" key="1">
    <citation type="submission" date="2016-10" db="EMBL/GenBank/DDBJ databases">
        <authorList>
            <person name="Varghese N."/>
            <person name="Submissions S."/>
        </authorList>
    </citation>
    <scope>NUCLEOTIDE SEQUENCE [LARGE SCALE GENOMIC DNA]</scope>
    <source>
        <strain evidence="10">CGMCC 1.7062</strain>
    </source>
</reference>
<organism evidence="9 10">
    <name type="scientific">Vibrio hangzhouensis</name>
    <dbReference type="NCBI Taxonomy" id="462991"/>
    <lineage>
        <taxon>Bacteria</taxon>
        <taxon>Pseudomonadati</taxon>
        <taxon>Pseudomonadota</taxon>
        <taxon>Gammaproteobacteria</taxon>
        <taxon>Vibrionales</taxon>
        <taxon>Vibrionaceae</taxon>
        <taxon>Vibrio</taxon>
    </lineage>
</organism>
<keyword evidence="4 6" id="KW-0238">DNA-binding</keyword>
<comment type="similarity">
    <text evidence="1 6">Belongs to the sigma-70 factor family. ECF subfamily.</text>
</comment>
<dbReference type="InterPro" id="IPR000838">
    <property type="entry name" value="RNA_pol_sigma70_ECF_CS"/>
</dbReference>
<dbReference type="NCBIfam" id="TIGR02937">
    <property type="entry name" value="sigma70-ECF"/>
    <property type="match status" value="1"/>
</dbReference>
<dbReference type="Gene3D" id="1.10.10.10">
    <property type="entry name" value="Winged helix-like DNA-binding domain superfamily/Winged helix DNA-binding domain"/>
    <property type="match status" value="1"/>
</dbReference>
<dbReference type="EMBL" id="FNVG01000011">
    <property type="protein sequence ID" value="SEG34099.1"/>
    <property type="molecule type" value="Genomic_DNA"/>
</dbReference>
<dbReference type="InterPro" id="IPR014284">
    <property type="entry name" value="RNA_pol_sigma-70_dom"/>
</dbReference>
<dbReference type="InterPro" id="IPR013249">
    <property type="entry name" value="RNA_pol_sigma70_r4_t2"/>
</dbReference>
<keyword evidence="10" id="KW-1185">Reference proteome</keyword>
<dbReference type="InterPro" id="IPR013324">
    <property type="entry name" value="RNA_pol_sigma_r3/r4-like"/>
</dbReference>
<evidence type="ECO:0000259" key="7">
    <source>
        <dbReference type="Pfam" id="PF04542"/>
    </source>
</evidence>
<feature type="domain" description="RNA polymerase sigma factor 70 region 4 type 2" evidence="8">
    <location>
        <begin position="139"/>
        <end position="191"/>
    </location>
</feature>
<dbReference type="InterPro" id="IPR007627">
    <property type="entry name" value="RNA_pol_sigma70_r2"/>
</dbReference>
<keyword evidence="2 6" id="KW-0805">Transcription regulation</keyword>
<dbReference type="FunFam" id="1.10.1740.10:FF:000010">
    <property type="entry name" value="RNA polymerase sigma factor"/>
    <property type="match status" value="1"/>
</dbReference>
<evidence type="ECO:0000256" key="3">
    <source>
        <dbReference type="ARBA" id="ARBA00023082"/>
    </source>
</evidence>
<dbReference type="Proteomes" id="UP000236721">
    <property type="component" value="Unassembled WGS sequence"/>
</dbReference>
<keyword evidence="5 6" id="KW-0804">Transcription</keyword>
<dbReference type="Pfam" id="PF08281">
    <property type="entry name" value="Sigma70_r4_2"/>
    <property type="match status" value="1"/>
</dbReference>
<dbReference type="GO" id="GO:0003677">
    <property type="term" value="F:DNA binding"/>
    <property type="evidence" value="ECO:0007669"/>
    <property type="project" value="UniProtKB-KW"/>
</dbReference>
<evidence type="ECO:0000313" key="9">
    <source>
        <dbReference type="EMBL" id="SEG34099.1"/>
    </source>
</evidence>
<keyword evidence="3 6" id="KW-0731">Sigma factor</keyword>
<dbReference type="AlphaFoldDB" id="A0A1H5ZC78"/>
<feature type="domain" description="RNA polymerase sigma-70 region 2" evidence="7">
    <location>
        <begin position="49"/>
        <end position="115"/>
    </location>
</feature>
<proteinExistence type="inferred from homology"/>
<evidence type="ECO:0000256" key="6">
    <source>
        <dbReference type="RuleBase" id="RU000716"/>
    </source>
</evidence>
<dbReference type="NCBIfam" id="NF009170">
    <property type="entry name" value="PRK12517.1"/>
    <property type="match status" value="1"/>
</dbReference>
<sequence length="207" mass="24284">MTLLVLLSKKQDSQSKTGAPVSLIKKFGKKLSNRPVNSDMDKQRKYEALVRAYHRDLYRYAYWLCKDKPVAEDLVQETCLRAWKSLDSLQDEKAAKSWLITILRRENARRFERKQFDLVDIDDYGNDAKVSDDPHHQQEWLQAQIMKLDVEYREPLFLQVVGGFSGEEIGSILDLNKNTVMTRLFRARNQLKEMLESEDKYRGQHNG</sequence>
<dbReference type="GO" id="GO:0006352">
    <property type="term" value="P:DNA-templated transcription initiation"/>
    <property type="evidence" value="ECO:0007669"/>
    <property type="project" value="InterPro"/>
</dbReference>
<accession>A0A1H5ZC78</accession>
<dbReference type="SUPFAM" id="SSF88659">
    <property type="entry name" value="Sigma3 and sigma4 domains of RNA polymerase sigma factors"/>
    <property type="match status" value="1"/>
</dbReference>
<evidence type="ECO:0000313" key="10">
    <source>
        <dbReference type="Proteomes" id="UP000236721"/>
    </source>
</evidence>